<dbReference type="InterPro" id="IPR012297">
    <property type="entry name" value="EcoO109IR_cat_dom_sf"/>
</dbReference>
<dbReference type="RefSeq" id="WP_194504751.1">
    <property type="nucleotide sequence ID" value="NZ_JADIVZ010000012.1"/>
</dbReference>
<dbReference type="Gene3D" id="3.40.1560.10">
    <property type="entry name" value="type ii restriction endonuclease, domain 2"/>
    <property type="match status" value="1"/>
</dbReference>
<dbReference type="SUPFAM" id="SSF52980">
    <property type="entry name" value="Restriction endonuclease-like"/>
    <property type="match status" value="1"/>
</dbReference>
<sequence length="282" mass="31787">MRDDPDQAELFAPPVTIARESLLEEMPEHQFEAIAEMTLGLLNRRLDKVQKMTDVASSDVNINPFLMLALAPAYNIFSPFEAAEYAQMAKLPHGDATAFGRFVEDKIFPIFDVRLPAEKTAKHTSTVWSSIDREITVDGRRILMTLKAGPWTMNQSHAHEMAQNFPAVHEATGCDIVIGIYYGKRTSVNNKPLMVRGRTGPYVHTLVGKDLWEFVTGVRDAHIAVFRAIKEAQARFAVEHGGKTFYEHLIEARLKLAQSFRDAFDLVGEETEMWEGIFKGSF</sequence>
<organism evidence="2 3">
    <name type="scientific">Nocardioides acrostichi</name>
    <dbReference type="NCBI Taxonomy" id="2784339"/>
    <lineage>
        <taxon>Bacteria</taxon>
        <taxon>Bacillati</taxon>
        <taxon>Actinomycetota</taxon>
        <taxon>Actinomycetes</taxon>
        <taxon>Propionibacteriales</taxon>
        <taxon>Nocardioidaceae</taxon>
        <taxon>Nocardioides</taxon>
    </lineage>
</organism>
<dbReference type="InterPro" id="IPR011335">
    <property type="entry name" value="Restrct_endonuc-II-like"/>
</dbReference>
<evidence type="ECO:0000259" key="1">
    <source>
        <dbReference type="Pfam" id="PF14511"/>
    </source>
</evidence>
<dbReference type="Pfam" id="PF14511">
    <property type="entry name" value="RE_EcoO109I"/>
    <property type="match status" value="1"/>
</dbReference>
<dbReference type="EMBL" id="JADIVZ010000012">
    <property type="protein sequence ID" value="MBF4163489.1"/>
    <property type="molecule type" value="Genomic_DNA"/>
</dbReference>
<dbReference type="Proteomes" id="UP000656804">
    <property type="component" value="Unassembled WGS sequence"/>
</dbReference>
<gene>
    <name evidence="2" type="ORF">ISG29_17510</name>
</gene>
<evidence type="ECO:0000313" key="2">
    <source>
        <dbReference type="EMBL" id="MBF4163489.1"/>
    </source>
</evidence>
<name>A0A930V5D8_9ACTN</name>
<dbReference type="InterPro" id="IPR032793">
    <property type="entry name" value="RE_EcoO109IR"/>
</dbReference>
<dbReference type="AlphaFoldDB" id="A0A930V5D8"/>
<accession>A0A930V5D8</accession>
<proteinExistence type="predicted"/>
<keyword evidence="3" id="KW-1185">Reference proteome</keyword>
<reference evidence="2" key="1">
    <citation type="submission" date="2020-11" db="EMBL/GenBank/DDBJ databases">
        <title>Nocardioides sp. CBS4Y-1, whole genome shotgun sequence.</title>
        <authorList>
            <person name="Tuo L."/>
        </authorList>
    </citation>
    <scope>NUCLEOTIDE SEQUENCE</scope>
    <source>
        <strain evidence="2">CBS4Y-1</strain>
    </source>
</reference>
<evidence type="ECO:0000313" key="3">
    <source>
        <dbReference type="Proteomes" id="UP000656804"/>
    </source>
</evidence>
<comment type="caution">
    <text evidence="2">The sequence shown here is derived from an EMBL/GenBank/DDBJ whole genome shotgun (WGS) entry which is preliminary data.</text>
</comment>
<feature type="domain" description="Type II restriction endonuclease EcoO109IR" evidence="1">
    <location>
        <begin position="43"/>
        <end position="231"/>
    </location>
</feature>
<protein>
    <recommendedName>
        <fullName evidence="1">Type II restriction endonuclease EcoO109IR domain-containing protein</fullName>
    </recommendedName>
</protein>
<dbReference type="Gene3D" id="1.10.3250.10">
    <property type="entry name" value="type ii restriction endonuclease, domain 1"/>
    <property type="match status" value="1"/>
</dbReference>